<comment type="catalytic activity">
    <reaction evidence="6">
        <text>a 2'-deoxyadenosine in DNA + S-adenosyl-L-methionine = an N(6)-methyl-2'-deoxyadenosine in DNA + S-adenosyl-L-homocysteine + H(+)</text>
        <dbReference type="Rhea" id="RHEA:15197"/>
        <dbReference type="Rhea" id="RHEA-COMP:12418"/>
        <dbReference type="Rhea" id="RHEA-COMP:12419"/>
        <dbReference type="ChEBI" id="CHEBI:15378"/>
        <dbReference type="ChEBI" id="CHEBI:57856"/>
        <dbReference type="ChEBI" id="CHEBI:59789"/>
        <dbReference type="ChEBI" id="CHEBI:90615"/>
        <dbReference type="ChEBI" id="CHEBI:90616"/>
        <dbReference type="EC" id="2.1.1.72"/>
    </reaction>
</comment>
<evidence type="ECO:0000256" key="4">
    <source>
        <dbReference type="ARBA" id="ARBA00022679"/>
    </source>
</evidence>
<dbReference type="Pfam" id="PF01555">
    <property type="entry name" value="N6_N4_Mtase"/>
    <property type="match status" value="1"/>
</dbReference>
<evidence type="ECO:0000259" key="7">
    <source>
        <dbReference type="Pfam" id="PF01555"/>
    </source>
</evidence>
<dbReference type="EC" id="2.1.1.72" evidence="2"/>
<comment type="similarity">
    <text evidence="1">Belongs to the N(4)/N(6)-methyltransferase family.</text>
</comment>
<dbReference type="InterPro" id="IPR002941">
    <property type="entry name" value="DNA_methylase_N4/N6"/>
</dbReference>
<dbReference type="GO" id="GO:0008170">
    <property type="term" value="F:N-methyltransferase activity"/>
    <property type="evidence" value="ECO:0007669"/>
    <property type="project" value="InterPro"/>
</dbReference>
<keyword evidence="3 8" id="KW-0489">Methyltransferase</keyword>
<evidence type="ECO:0000256" key="5">
    <source>
        <dbReference type="ARBA" id="ARBA00022691"/>
    </source>
</evidence>
<organism evidence="8 9">
    <name type="scientific">Brevinema andersonii</name>
    <dbReference type="NCBI Taxonomy" id="34097"/>
    <lineage>
        <taxon>Bacteria</taxon>
        <taxon>Pseudomonadati</taxon>
        <taxon>Spirochaetota</taxon>
        <taxon>Spirochaetia</taxon>
        <taxon>Brevinematales</taxon>
        <taxon>Brevinemataceae</taxon>
        <taxon>Brevinema</taxon>
    </lineage>
</organism>
<evidence type="ECO:0000256" key="3">
    <source>
        <dbReference type="ARBA" id="ARBA00022603"/>
    </source>
</evidence>
<dbReference type="OrthoDB" id="9800801at2"/>
<dbReference type="AlphaFoldDB" id="A0A1I1DGZ0"/>
<dbReference type="InterPro" id="IPR029063">
    <property type="entry name" value="SAM-dependent_MTases_sf"/>
</dbReference>
<keyword evidence="9" id="KW-1185">Reference proteome</keyword>
<name>A0A1I1DGZ0_BREAD</name>
<dbReference type="InterPro" id="IPR002295">
    <property type="entry name" value="N4/N6-MTase_EcoPI_Mod-like"/>
</dbReference>
<dbReference type="GO" id="GO:0032259">
    <property type="term" value="P:methylation"/>
    <property type="evidence" value="ECO:0007669"/>
    <property type="project" value="UniProtKB-KW"/>
</dbReference>
<proteinExistence type="inferred from homology"/>
<protein>
    <recommendedName>
        <fullName evidence="2">site-specific DNA-methyltransferase (adenine-specific)</fullName>
        <ecNumber evidence="2">2.1.1.72</ecNumber>
    </recommendedName>
</protein>
<evidence type="ECO:0000256" key="1">
    <source>
        <dbReference type="ARBA" id="ARBA00006594"/>
    </source>
</evidence>
<dbReference type="PRINTS" id="PR00506">
    <property type="entry name" value="D21N6MTFRASE"/>
</dbReference>
<feature type="domain" description="DNA methylase N-4/N-6" evidence="7">
    <location>
        <begin position="96"/>
        <end position="400"/>
    </location>
</feature>
<dbReference type="Proteomes" id="UP000240042">
    <property type="component" value="Unassembled WGS sequence"/>
</dbReference>
<keyword evidence="5" id="KW-0949">S-adenosyl-L-methionine</keyword>
<evidence type="ECO:0000256" key="6">
    <source>
        <dbReference type="ARBA" id="ARBA00047942"/>
    </source>
</evidence>
<evidence type="ECO:0000313" key="8">
    <source>
        <dbReference type="EMBL" id="SFB74094.1"/>
    </source>
</evidence>
<evidence type="ECO:0000313" key="9">
    <source>
        <dbReference type="Proteomes" id="UP000240042"/>
    </source>
</evidence>
<sequence>MEKKTKLLISENDIILDFPHKREVFVDDISDKAESCFIEYVKAQEQLFSCKEFLFRRYFADAIQPADSISLEDNFLFKGNNLIVLHSILPVFHGTVKLIYIDPPYNTGNTFIYKDKFSRAVWLLFMKNRLETAWEFLRPDGILAVQCDENEQAYLKVLMDELFGEDNSLGVVAVMMNPGGRDYRSIARTHEYILFYGKTSQARLYPLPKIDKPFPFHDCLGGFELRSLRNGNIRFHEGNRPNLRYAFYVDPSKSDENGLYPVFLTKKKGRIEIFPKESQGTKTVWRWSKSKAKANLTTNLAARASKDTFLIFEKYRKDTKLVRSIWTEKEFQTSKGTRHIKEMFSYSAFDYPKPEQLIARIIEIATLPSDRVMDFFLGSGTTAAAAHKMGRSWIGIEQMHYIDTVTLSRLQKVLTGEAGGISELCGWKGGGNFLYAELLRDDKHPFGIDYIARQDKSCISDFYHLSEQVQINKV</sequence>
<dbReference type="PROSITE" id="PS00092">
    <property type="entry name" value="N6_MTASE"/>
    <property type="match status" value="1"/>
</dbReference>
<keyword evidence="4 8" id="KW-0808">Transferase</keyword>
<dbReference type="GO" id="GO:0003677">
    <property type="term" value="F:DNA binding"/>
    <property type="evidence" value="ECO:0007669"/>
    <property type="project" value="InterPro"/>
</dbReference>
<dbReference type="GO" id="GO:0009007">
    <property type="term" value="F:site-specific DNA-methyltransferase (adenine-specific) activity"/>
    <property type="evidence" value="ECO:0007669"/>
    <property type="project" value="UniProtKB-EC"/>
</dbReference>
<dbReference type="SUPFAM" id="SSF53335">
    <property type="entry name" value="S-adenosyl-L-methionine-dependent methyltransferases"/>
    <property type="match status" value="1"/>
</dbReference>
<reference evidence="9" key="1">
    <citation type="submission" date="2016-10" db="EMBL/GenBank/DDBJ databases">
        <authorList>
            <person name="Varghese N."/>
            <person name="Submissions S."/>
        </authorList>
    </citation>
    <scope>NUCLEOTIDE SEQUENCE [LARGE SCALE GENOMIC DNA]</scope>
    <source>
        <strain evidence="9">ATCC 43811</strain>
    </source>
</reference>
<evidence type="ECO:0000256" key="2">
    <source>
        <dbReference type="ARBA" id="ARBA00011900"/>
    </source>
</evidence>
<dbReference type="InterPro" id="IPR002052">
    <property type="entry name" value="DNA_methylase_N6_adenine_CS"/>
</dbReference>
<accession>A0A1I1DGZ0</accession>
<dbReference type="RefSeq" id="WP_092318299.1">
    <property type="nucleotide sequence ID" value="NZ_FOKY01000002.1"/>
</dbReference>
<dbReference type="Gene3D" id="3.40.50.150">
    <property type="entry name" value="Vaccinia Virus protein VP39"/>
    <property type="match status" value="1"/>
</dbReference>
<gene>
    <name evidence="8" type="ORF">SAMN02745150_00520</name>
</gene>
<dbReference type="PIRSF" id="PIRSF015855">
    <property type="entry name" value="TypeIII_Mtase_mKpnI"/>
    <property type="match status" value="1"/>
</dbReference>
<dbReference type="STRING" id="34097.SAMN02745150_00520"/>
<dbReference type="EMBL" id="FOKY01000002">
    <property type="protein sequence ID" value="SFB74094.1"/>
    <property type="molecule type" value="Genomic_DNA"/>
</dbReference>